<dbReference type="Proteomes" id="UP001159427">
    <property type="component" value="Unassembled WGS sequence"/>
</dbReference>
<gene>
    <name evidence="1" type="ORF">PEVE_00010430</name>
</gene>
<feature type="non-terminal residue" evidence="1">
    <location>
        <position position="1"/>
    </location>
</feature>
<protein>
    <submittedName>
        <fullName evidence="1">Uncharacterized protein</fullName>
    </submittedName>
</protein>
<accession>A0ABN8R9D5</accession>
<evidence type="ECO:0000313" key="1">
    <source>
        <dbReference type="EMBL" id="CAH3175990.1"/>
    </source>
</evidence>
<proteinExistence type="predicted"/>
<dbReference type="EMBL" id="CALNXI010001734">
    <property type="protein sequence ID" value="CAH3175990.1"/>
    <property type="molecule type" value="Genomic_DNA"/>
</dbReference>
<sequence length="120" mass="13960">QGNVFYYILAKKNAFLGNKKKNLGKEKVFYDILERKNAFVGYENKNNIGQENVFYYILERQNAFLGYKNKKTKNAFLGIGVEKGLMFWGVLTGHEKMFDEVGNDSVMKQACFVYTVRNLF</sequence>
<keyword evidence="2" id="KW-1185">Reference proteome</keyword>
<name>A0ABN8R9D5_9CNID</name>
<evidence type="ECO:0000313" key="2">
    <source>
        <dbReference type="Proteomes" id="UP001159427"/>
    </source>
</evidence>
<comment type="caution">
    <text evidence="1">The sequence shown here is derived from an EMBL/GenBank/DDBJ whole genome shotgun (WGS) entry which is preliminary data.</text>
</comment>
<organism evidence="1 2">
    <name type="scientific">Porites evermanni</name>
    <dbReference type="NCBI Taxonomy" id="104178"/>
    <lineage>
        <taxon>Eukaryota</taxon>
        <taxon>Metazoa</taxon>
        <taxon>Cnidaria</taxon>
        <taxon>Anthozoa</taxon>
        <taxon>Hexacorallia</taxon>
        <taxon>Scleractinia</taxon>
        <taxon>Fungiina</taxon>
        <taxon>Poritidae</taxon>
        <taxon>Porites</taxon>
    </lineage>
</organism>
<reference evidence="1 2" key="1">
    <citation type="submission" date="2022-05" db="EMBL/GenBank/DDBJ databases">
        <authorList>
            <consortium name="Genoscope - CEA"/>
            <person name="William W."/>
        </authorList>
    </citation>
    <scope>NUCLEOTIDE SEQUENCE [LARGE SCALE GENOMIC DNA]</scope>
</reference>